<reference evidence="15" key="1">
    <citation type="journal article" date="2009" name="Rice">
        <title>De Novo Next Generation Sequencing of Plant Genomes.</title>
        <authorList>
            <person name="Rounsley S."/>
            <person name="Marri P.R."/>
            <person name="Yu Y."/>
            <person name="He R."/>
            <person name="Sisneros N."/>
            <person name="Goicoechea J.L."/>
            <person name="Lee S.J."/>
            <person name="Angelova A."/>
            <person name="Kudrna D."/>
            <person name="Luo M."/>
            <person name="Affourtit J."/>
            <person name="Desany B."/>
            <person name="Knight J."/>
            <person name="Niazi F."/>
            <person name="Egholm M."/>
            <person name="Wing R.A."/>
        </authorList>
    </citation>
    <scope>NUCLEOTIDE SEQUENCE [LARGE SCALE GENOMIC DNA]</scope>
    <source>
        <strain evidence="15">cv. IRGC 105608</strain>
    </source>
</reference>
<dbReference type="CDD" id="cd06007">
    <property type="entry name" value="R3H_DEXH_helicase"/>
    <property type="match status" value="1"/>
</dbReference>
<dbReference type="Gene3D" id="3.40.50.300">
    <property type="entry name" value="P-loop containing nucleotide triphosphate hydrolases"/>
    <property type="match status" value="2"/>
</dbReference>
<evidence type="ECO:0000256" key="6">
    <source>
        <dbReference type="ARBA" id="ARBA00022884"/>
    </source>
</evidence>
<feature type="compositionally biased region" description="Basic residues" evidence="11">
    <location>
        <begin position="1208"/>
        <end position="1217"/>
    </location>
</feature>
<dbReference type="SMART" id="SM00487">
    <property type="entry name" value="DEXDc"/>
    <property type="match status" value="1"/>
</dbReference>
<dbReference type="PROSITE" id="PS50088">
    <property type="entry name" value="ANK_REPEAT"/>
    <property type="match status" value="1"/>
</dbReference>
<evidence type="ECO:0000259" key="12">
    <source>
        <dbReference type="PROSITE" id="PS51061"/>
    </source>
</evidence>
<dbReference type="InterPro" id="IPR002110">
    <property type="entry name" value="Ankyrin_rpt"/>
</dbReference>
<comment type="catalytic activity">
    <reaction evidence="9">
        <text>ATP + H2O = ADP + phosphate + H(+)</text>
        <dbReference type="Rhea" id="RHEA:13065"/>
        <dbReference type="ChEBI" id="CHEBI:15377"/>
        <dbReference type="ChEBI" id="CHEBI:15378"/>
        <dbReference type="ChEBI" id="CHEBI:30616"/>
        <dbReference type="ChEBI" id="CHEBI:43474"/>
        <dbReference type="ChEBI" id="CHEBI:456216"/>
        <dbReference type="EC" id="3.6.4.12"/>
    </reaction>
</comment>
<organism evidence="15">
    <name type="scientific">Oryza barthii</name>
    <dbReference type="NCBI Taxonomy" id="65489"/>
    <lineage>
        <taxon>Eukaryota</taxon>
        <taxon>Viridiplantae</taxon>
        <taxon>Streptophyta</taxon>
        <taxon>Embryophyta</taxon>
        <taxon>Tracheophyta</taxon>
        <taxon>Spermatophyta</taxon>
        <taxon>Magnoliopsida</taxon>
        <taxon>Liliopsida</taxon>
        <taxon>Poales</taxon>
        <taxon>Poaceae</taxon>
        <taxon>BOP clade</taxon>
        <taxon>Oryzoideae</taxon>
        <taxon>Oryzeae</taxon>
        <taxon>Oryzinae</taxon>
        <taxon>Oryza</taxon>
    </lineage>
</organism>
<feature type="compositionally biased region" description="Low complexity" evidence="11">
    <location>
        <begin position="1122"/>
        <end position="1133"/>
    </location>
</feature>
<dbReference type="SUPFAM" id="SSF82708">
    <property type="entry name" value="R3H domain"/>
    <property type="match status" value="1"/>
</dbReference>
<evidence type="ECO:0000256" key="2">
    <source>
        <dbReference type="ARBA" id="ARBA00022741"/>
    </source>
</evidence>
<keyword evidence="10" id="KW-0040">ANK repeat</keyword>
<dbReference type="InterPro" id="IPR007502">
    <property type="entry name" value="Helicase-assoc_dom"/>
</dbReference>
<dbReference type="InterPro" id="IPR027417">
    <property type="entry name" value="P-loop_NTPase"/>
</dbReference>
<dbReference type="FunFam" id="1.25.40.20:FF:000232">
    <property type="entry name" value="DExH-box ATP-dependent RNA helicase DExH6"/>
    <property type="match status" value="1"/>
</dbReference>
<dbReference type="eggNOG" id="KOG0920">
    <property type="taxonomic scope" value="Eukaryota"/>
</dbReference>
<evidence type="ECO:0000256" key="9">
    <source>
        <dbReference type="ARBA" id="ARBA00047995"/>
    </source>
</evidence>
<comment type="subcellular location">
    <subcellularLocation>
        <location evidence="1">Nucleus</location>
    </subcellularLocation>
</comment>
<keyword evidence="5" id="KW-0067">ATP-binding</keyword>
<feature type="region of interest" description="Disordered" evidence="11">
    <location>
        <begin position="1011"/>
        <end position="1039"/>
    </location>
</feature>
<evidence type="ECO:0000256" key="7">
    <source>
        <dbReference type="ARBA" id="ARBA00023242"/>
    </source>
</evidence>
<dbReference type="Pfam" id="PF21010">
    <property type="entry name" value="HA2_C"/>
    <property type="match status" value="1"/>
</dbReference>
<evidence type="ECO:0000256" key="3">
    <source>
        <dbReference type="ARBA" id="ARBA00022801"/>
    </source>
</evidence>
<dbReference type="Pfam" id="PF01424">
    <property type="entry name" value="R3H"/>
    <property type="match status" value="1"/>
</dbReference>
<feature type="compositionally biased region" description="Acidic residues" evidence="11">
    <location>
        <begin position="1012"/>
        <end position="1029"/>
    </location>
</feature>
<dbReference type="Pfam" id="PF07717">
    <property type="entry name" value="OB_NTP_bind"/>
    <property type="match status" value="1"/>
</dbReference>
<dbReference type="GO" id="GO:0005634">
    <property type="term" value="C:nucleus"/>
    <property type="evidence" value="ECO:0007669"/>
    <property type="project" value="UniProtKB-SubCell"/>
</dbReference>
<dbReference type="PANTHER" id="PTHR18934">
    <property type="entry name" value="ATP-DEPENDENT RNA HELICASE"/>
    <property type="match status" value="1"/>
</dbReference>
<dbReference type="SUPFAM" id="SSF52540">
    <property type="entry name" value="P-loop containing nucleoside triphosphate hydrolases"/>
    <property type="match status" value="1"/>
</dbReference>
<dbReference type="InterPro" id="IPR001650">
    <property type="entry name" value="Helicase_C-like"/>
</dbReference>
<dbReference type="GO" id="GO:0003677">
    <property type="term" value="F:DNA binding"/>
    <property type="evidence" value="ECO:0007669"/>
    <property type="project" value="UniProtKB-ARBA"/>
</dbReference>
<keyword evidence="16" id="KW-1185">Reference proteome</keyword>
<evidence type="ECO:0000259" key="14">
    <source>
        <dbReference type="PROSITE" id="PS51194"/>
    </source>
</evidence>
<dbReference type="GO" id="GO:0005524">
    <property type="term" value="F:ATP binding"/>
    <property type="evidence" value="ECO:0007669"/>
    <property type="project" value="UniProtKB-KW"/>
</dbReference>
<dbReference type="FunFam" id="3.30.1370.50:FF:000002">
    <property type="entry name" value="Immunoglobulin mu DNA-binding protein 2"/>
    <property type="match status" value="1"/>
</dbReference>
<reference evidence="15" key="2">
    <citation type="submission" date="2015-03" db="UniProtKB">
        <authorList>
            <consortium name="EnsemblPlants"/>
        </authorList>
    </citation>
    <scope>IDENTIFICATION</scope>
</reference>
<dbReference type="GO" id="GO:0003724">
    <property type="term" value="F:RNA helicase activity"/>
    <property type="evidence" value="ECO:0007669"/>
    <property type="project" value="UniProtKB-EC"/>
</dbReference>
<dbReference type="PaxDb" id="65489-OBART01G32290.1"/>
<feature type="region of interest" description="Disordered" evidence="11">
    <location>
        <begin position="1"/>
        <end position="103"/>
    </location>
</feature>
<dbReference type="EnsemblPlants" id="OBART01G32290.1">
    <property type="protein sequence ID" value="OBART01G32290.1"/>
    <property type="gene ID" value="OBART01G32290"/>
</dbReference>
<dbReference type="GO" id="GO:0016787">
    <property type="term" value="F:hydrolase activity"/>
    <property type="evidence" value="ECO:0007669"/>
    <property type="project" value="UniProtKB-KW"/>
</dbReference>
<dbReference type="SUPFAM" id="SSF48403">
    <property type="entry name" value="Ankyrin repeat"/>
    <property type="match status" value="1"/>
</dbReference>
<evidence type="ECO:0000259" key="13">
    <source>
        <dbReference type="PROSITE" id="PS51192"/>
    </source>
</evidence>
<dbReference type="Gramene" id="OBART01G32290.1">
    <property type="protein sequence ID" value="OBART01G32290.1"/>
    <property type="gene ID" value="OBART01G32290"/>
</dbReference>
<dbReference type="Pfam" id="PF04408">
    <property type="entry name" value="WHD_HA2"/>
    <property type="match status" value="1"/>
</dbReference>
<dbReference type="InterPro" id="IPR001374">
    <property type="entry name" value="R3H_dom"/>
</dbReference>
<feature type="domain" description="R3H" evidence="12">
    <location>
        <begin position="104"/>
        <end position="167"/>
    </location>
</feature>
<keyword evidence="3" id="KW-0378">Hydrolase</keyword>
<evidence type="ECO:0000256" key="4">
    <source>
        <dbReference type="ARBA" id="ARBA00022806"/>
    </source>
</evidence>
<dbReference type="Pfam" id="PF00271">
    <property type="entry name" value="Helicase_C"/>
    <property type="match status" value="1"/>
</dbReference>
<dbReference type="CDD" id="cd17917">
    <property type="entry name" value="DEXHc_RHA-like"/>
    <property type="match status" value="1"/>
</dbReference>
<evidence type="ECO:0000256" key="1">
    <source>
        <dbReference type="ARBA" id="ARBA00004123"/>
    </source>
</evidence>
<dbReference type="GO" id="GO:0003678">
    <property type="term" value="F:DNA helicase activity"/>
    <property type="evidence" value="ECO:0007669"/>
    <property type="project" value="UniProtKB-EC"/>
</dbReference>
<evidence type="ECO:0000313" key="15">
    <source>
        <dbReference type="EnsemblPlants" id="OBART01G32290.1"/>
    </source>
</evidence>
<dbReference type="InterPro" id="IPR011709">
    <property type="entry name" value="DEAD-box_helicase_OB_fold"/>
</dbReference>
<feature type="compositionally biased region" description="Gly residues" evidence="11">
    <location>
        <begin position="86"/>
        <end position="100"/>
    </location>
</feature>
<dbReference type="Gene3D" id="3.30.1370.50">
    <property type="entry name" value="R3H-like domain"/>
    <property type="match status" value="1"/>
</dbReference>
<accession>A0A0D3EUG2</accession>
<dbReference type="SMART" id="SM00847">
    <property type="entry name" value="HA2"/>
    <property type="match status" value="1"/>
</dbReference>
<feature type="domain" description="Helicase ATP-binding" evidence="13">
    <location>
        <begin position="266"/>
        <end position="396"/>
    </location>
</feature>
<dbReference type="PROSITE" id="PS51192">
    <property type="entry name" value="HELICASE_ATP_BIND_1"/>
    <property type="match status" value="1"/>
</dbReference>
<dbReference type="AlphaFoldDB" id="A0A0D3EUG2"/>
<dbReference type="STRING" id="65489.A0A0D3EUG2"/>
<dbReference type="Proteomes" id="UP000026960">
    <property type="component" value="Chromosome 1"/>
</dbReference>
<dbReference type="Gene3D" id="1.25.40.20">
    <property type="entry name" value="Ankyrin repeat-containing domain"/>
    <property type="match status" value="1"/>
</dbReference>
<name>A0A0D3EUG2_9ORYZ</name>
<dbReference type="Gene3D" id="1.20.120.1080">
    <property type="match status" value="1"/>
</dbReference>
<feature type="compositionally biased region" description="Polar residues" evidence="11">
    <location>
        <begin position="1196"/>
        <end position="1206"/>
    </location>
</feature>
<keyword evidence="2" id="KW-0547">Nucleotide-binding</keyword>
<keyword evidence="6" id="KW-0694">RNA-binding</keyword>
<evidence type="ECO:0000256" key="10">
    <source>
        <dbReference type="PROSITE-ProRule" id="PRU00023"/>
    </source>
</evidence>
<evidence type="ECO:0000313" key="16">
    <source>
        <dbReference type="Proteomes" id="UP000026960"/>
    </source>
</evidence>
<dbReference type="GO" id="GO:0003723">
    <property type="term" value="F:RNA binding"/>
    <property type="evidence" value="ECO:0007669"/>
    <property type="project" value="UniProtKB-KW"/>
</dbReference>
<keyword evidence="7" id="KW-0539">Nucleus</keyword>
<dbReference type="SMART" id="SM00490">
    <property type="entry name" value="HELICc"/>
    <property type="match status" value="1"/>
</dbReference>
<feature type="region of interest" description="Disordered" evidence="11">
    <location>
        <begin position="1119"/>
        <end position="1138"/>
    </location>
</feature>
<protein>
    <submittedName>
        <fullName evidence="15">Uncharacterized protein</fullName>
    </submittedName>
</protein>
<evidence type="ECO:0000256" key="8">
    <source>
        <dbReference type="ARBA" id="ARBA00047984"/>
    </source>
</evidence>
<dbReference type="PANTHER" id="PTHR18934:SF213">
    <property type="entry name" value="3'-5' RNA HELICASE YTHDC2"/>
    <property type="match status" value="1"/>
</dbReference>
<dbReference type="CDD" id="cd18791">
    <property type="entry name" value="SF2_C_RHA"/>
    <property type="match status" value="1"/>
</dbReference>
<dbReference type="InterPro" id="IPR036867">
    <property type="entry name" value="R3H_dom_sf"/>
</dbReference>
<dbReference type="PROSITE" id="PS51061">
    <property type="entry name" value="R3H"/>
    <property type="match status" value="1"/>
</dbReference>
<dbReference type="InterPro" id="IPR034083">
    <property type="entry name" value="R3H_DEXH_helicase"/>
</dbReference>
<dbReference type="PROSITE" id="PS51194">
    <property type="entry name" value="HELICASE_CTER"/>
    <property type="match status" value="1"/>
</dbReference>
<dbReference type="InterPro" id="IPR048333">
    <property type="entry name" value="HA2_WH"/>
</dbReference>
<evidence type="ECO:0000256" key="11">
    <source>
        <dbReference type="SAM" id="MobiDB-lite"/>
    </source>
</evidence>
<proteinExistence type="predicted"/>
<comment type="catalytic activity">
    <reaction evidence="8">
        <text>ATP + H2O = ADP + phosphate + H(+)</text>
        <dbReference type="Rhea" id="RHEA:13065"/>
        <dbReference type="ChEBI" id="CHEBI:15377"/>
        <dbReference type="ChEBI" id="CHEBI:15378"/>
        <dbReference type="ChEBI" id="CHEBI:30616"/>
        <dbReference type="ChEBI" id="CHEBI:43474"/>
        <dbReference type="ChEBI" id="CHEBI:456216"/>
        <dbReference type="EC" id="3.6.4.13"/>
    </reaction>
</comment>
<dbReference type="FunFam" id="3.40.50.300:FF:000860">
    <property type="entry name" value="DExH-box ATP-dependent RNA helicase DExH6"/>
    <property type="match status" value="1"/>
</dbReference>
<dbReference type="SMART" id="SM00393">
    <property type="entry name" value="R3H"/>
    <property type="match status" value="1"/>
</dbReference>
<feature type="domain" description="Helicase C-terminal" evidence="14">
    <location>
        <begin position="560"/>
        <end position="734"/>
    </location>
</feature>
<feature type="repeat" description="ANK" evidence="10">
    <location>
        <begin position="473"/>
        <end position="505"/>
    </location>
</feature>
<dbReference type="FunFam" id="1.20.120.1080:FF:000011">
    <property type="entry name" value="DExH-box ATP-dependent RNA helicase DExH6"/>
    <property type="match status" value="1"/>
</dbReference>
<feature type="compositionally biased region" description="Low complexity" evidence="11">
    <location>
        <begin position="16"/>
        <end position="26"/>
    </location>
</feature>
<keyword evidence="4" id="KW-0347">Helicase</keyword>
<dbReference type="InterPro" id="IPR014001">
    <property type="entry name" value="Helicase_ATP-bd"/>
</dbReference>
<dbReference type="HOGENOM" id="CLU_001832_1_6_1"/>
<feature type="region of interest" description="Disordered" evidence="11">
    <location>
        <begin position="1162"/>
        <end position="1217"/>
    </location>
</feature>
<evidence type="ECO:0000256" key="5">
    <source>
        <dbReference type="ARBA" id="ARBA00022840"/>
    </source>
</evidence>
<sequence>MGRPLARSVQPPPSGPRFSGPRFSGRAQRRRGSNETTACGKGRSRAGRAASPDVVATKPPPLHDEEEEEGGRMVRRGRKSKDAAAGAGGTGGRGGGAGRGGGREATLVRVSKVLEDFQASDAQVYKFEPGISKQERAAIHEMCRKMGMISKSSGNGERRCLSVYKRKQNQGLETEEGPSHLGFSVEARNVLQDLFMHYPPDDAELNGHTVRNSSDKAVKIQWKPDGAFCRPALRKQDILKKVEMLASKIVQDRSKLPISSYKDAISSTLENHQVVLISGETGCGKTTQVPQYILDHMWGKGESCKIVCTQPRRISAISVAERISAERGESVGDTVGYKIRLESKGGKNSSIMFCTNGVLLRLLIGRDEIHERDRFSDFMLAILRDLLPLYPHLRLVKTFYLEDVLSILQSVGDNHLDPTTDDLKQSSLLTDDYKSSMDEAINLALDNDEFDPLLELISGEQNQEIFNYQHSETGVTPLMVLAGKGQVGDICMLLSFGVDCSTRDHDGKSALDWAEQGNQQEVCEVIKKHMECGSAKLTEENELLNKYLATINPEHIDTVLIERLLRKICVDSNEGAILVFLPGWEDINQTRERLLASPFFQDSSKFLVLSLHSMIPSSEQKKVFKRPPAGSRKIILSTNIAETAVTIDDVVFVIDSGRMKEKSYDPYNNVSTLHSSWVSKANARQRQGRAGRCQPGTCYHLYSRFRAASLLEYQIPEIKRMPIEELCLQVKLLDPNCRIADFLRKTLDPPVPETVRNAITVLQDLGALTQDEQLTELGEKLGSLPVHPSTSKMLLFGILMNCLDPALTLACAADYRDPFLLPMAPDERKRAAAAKVELASLYGGYSDQLAVVAAMDCWRRAKDRGQEAQFCSKYFVSSNTMNMLSNMRKQLQNELAQRGFVPVDASACSLNARDPGIIRAVLMAGAYPMVGRLLPPRKNTKRAVIETASGAKVRLHPHSCNFNLSFRKTSGNPLVIYDEITRGDGGIYIKNSSVVGSYPLIILATEMVVAPPEDDDSDEEDGDSSEDETEKVTLGQHKEIMSSPDNSVSVVIDRWLRFDATALDVAQIYCLRERLASAILFKVKHPQDVLPPDLGATMYAIACILSYDGLPAMITSDDVATSQGSNQSSAESSRFSQGRRVGYIPPGGFLMSLLSDKPLNAPHFQKSFNHPDGASGHIRSSRTSVGRFDQSRHPQRNNSGPGSSAARTFKRQRNGAQ</sequence>
<dbReference type="InterPro" id="IPR036770">
    <property type="entry name" value="Ankyrin_rpt-contain_sf"/>
</dbReference>